<proteinExistence type="predicted"/>
<protein>
    <recommendedName>
        <fullName evidence="2">Regulatory protein YycH domain-containing protein</fullName>
    </recommendedName>
</protein>
<accession>A0AB34AJI1</accession>
<keyword evidence="1" id="KW-1133">Transmembrane helix</keyword>
<evidence type="ECO:0000313" key="3">
    <source>
        <dbReference type="EMBL" id="GEQ03486.1"/>
    </source>
</evidence>
<dbReference type="Proteomes" id="UP000321839">
    <property type="component" value="Unassembled WGS sequence"/>
</dbReference>
<dbReference type="CDD" id="cd15787">
    <property type="entry name" value="YycH_N"/>
    <property type="match status" value="1"/>
</dbReference>
<dbReference type="Gene3D" id="3.30.310.160">
    <property type="entry name" value="YycH protein, domain 2"/>
    <property type="match status" value="1"/>
</dbReference>
<evidence type="ECO:0000259" key="2">
    <source>
        <dbReference type="Pfam" id="PF07435"/>
    </source>
</evidence>
<feature type="transmembrane region" description="Helical" evidence="1">
    <location>
        <begin position="12"/>
        <end position="31"/>
    </location>
</feature>
<dbReference type="Pfam" id="PF07435">
    <property type="entry name" value="YycH"/>
    <property type="match status" value="1"/>
</dbReference>
<sequence>MVIGMQSKELIKSIILFLLVLMSAILTYMTWNFSPDLANVDKQDNSKKEAKSNTIGKPLKQGMPQVITPYQVIHSKGESTEGMEATRSNVEEIIKPLKNHRVLHAEQMHSNHNLIIPDLSDEFLVLDFTYDMPLATYLGQVLNINAKVPNNFKFDRLLIDNNQDGKIKLYAISKDRHNVVRMTTTVKTDKFTQALENQHKHMQPYTEIITNKDTIDKATYIFAPKSPKGQKSYHTIYNHISVDTMNSILFNDSVVVRSSRSGAVTYNNNTGVANYNDETEKYRYTNLLEDENRSTNMQESIPSTYAYINNHGGFTDDFRLFHTDDKRGDLTYQLFLNGRPTFNDDDLNTLKVSWGNKGIYSYARTLLKANVTIDSGEKEVNLPGAETVRSELANNPEVDFEKVTNMTIGYRMEDKQDNGDIEIQRNSEFKPCWYVEYDDKWRAYKDGGLE</sequence>
<keyword evidence="1" id="KW-0472">Membrane</keyword>
<evidence type="ECO:0000313" key="4">
    <source>
        <dbReference type="Proteomes" id="UP000321839"/>
    </source>
</evidence>
<evidence type="ECO:0000256" key="1">
    <source>
        <dbReference type="SAM" id="Phobius"/>
    </source>
</evidence>
<dbReference type="AlphaFoldDB" id="A0AB34AJI1"/>
<dbReference type="EMBL" id="BKAW01000009">
    <property type="protein sequence ID" value="GEQ03486.1"/>
    <property type="molecule type" value="Genomic_DNA"/>
</dbReference>
<dbReference type="InterPro" id="IPR009996">
    <property type="entry name" value="YycH"/>
</dbReference>
<reference evidence="3 4" key="1">
    <citation type="submission" date="2019-07" db="EMBL/GenBank/DDBJ databases">
        <title>Whole genome shotgun sequence of Staphylococcus cohnii subsp. urealyticus NBRC 109766.</title>
        <authorList>
            <person name="Hosoyama A."/>
            <person name="Uohara A."/>
            <person name="Ohji S."/>
            <person name="Ichikawa N."/>
        </authorList>
    </citation>
    <scope>NUCLEOTIDE SEQUENCE [LARGE SCALE GENOMIC DNA]</scope>
    <source>
        <strain evidence="3 4">NBRC 109766</strain>
    </source>
</reference>
<dbReference type="InterPro" id="IPR042274">
    <property type="entry name" value="YycH/YycI_2"/>
</dbReference>
<organism evidence="3 4">
    <name type="scientific">Staphylococcus ureilyticus</name>
    <name type="common">Staphylococcus cohnii subsp. urealyticus</name>
    <dbReference type="NCBI Taxonomy" id="94138"/>
    <lineage>
        <taxon>Bacteria</taxon>
        <taxon>Bacillati</taxon>
        <taxon>Bacillota</taxon>
        <taxon>Bacilli</taxon>
        <taxon>Bacillales</taxon>
        <taxon>Staphylococcaceae</taxon>
        <taxon>Staphylococcus</taxon>
        <taxon>Staphylococcus cohnii species complex</taxon>
    </lineage>
</organism>
<gene>
    <name evidence="3" type="ORF">SCO02_19270</name>
</gene>
<name>A0AB34AJI1_STAUR</name>
<keyword evidence="4" id="KW-1185">Reference proteome</keyword>
<comment type="caution">
    <text evidence="3">The sequence shown here is derived from an EMBL/GenBank/DDBJ whole genome shotgun (WGS) entry which is preliminary data.</text>
</comment>
<feature type="domain" description="Regulatory protein YycH" evidence="2">
    <location>
        <begin position="9"/>
        <end position="442"/>
    </location>
</feature>
<keyword evidence="1" id="KW-0812">Transmembrane</keyword>